<feature type="DNA-binding region" description="H-T-H motif" evidence="2">
    <location>
        <begin position="30"/>
        <end position="49"/>
    </location>
</feature>
<dbReference type="RefSeq" id="WP_380640628.1">
    <property type="nucleotide sequence ID" value="NZ_JBHSQO010000043.1"/>
</dbReference>
<dbReference type="EMBL" id="JBHSQO010000043">
    <property type="protein sequence ID" value="MFC6093430.1"/>
    <property type="molecule type" value="Genomic_DNA"/>
</dbReference>
<evidence type="ECO:0000256" key="1">
    <source>
        <dbReference type="ARBA" id="ARBA00023125"/>
    </source>
</evidence>
<evidence type="ECO:0000256" key="2">
    <source>
        <dbReference type="PROSITE-ProRule" id="PRU00335"/>
    </source>
</evidence>
<organism evidence="4 5">
    <name type="scientific">Saccharothrix lopnurensis</name>
    <dbReference type="NCBI Taxonomy" id="1670621"/>
    <lineage>
        <taxon>Bacteria</taxon>
        <taxon>Bacillati</taxon>
        <taxon>Actinomycetota</taxon>
        <taxon>Actinomycetes</taxon>
        <taxon>Pseudonocardiales</taxon>
        <taxon>Pseudonocardiaceae</taxon>
        <taxon>Saccharothrix</taxon>
    </lineage>
</organism>
<name>A0ABW1PCR9_9PSEU</name>
<dbReference type="Pfam" id="PF00440">
    <property type="entry name" value="TetR_N"/>
    <property type="match status" value="1"/>
</dbReference>
<gene>
    <name evidence="4" type="ORF">ACFP3R_29525</name>
</gene>
<keyword evidence="5" id="KW-1185">Reference proteome</keyword>
<dbReference type="Proteomes" id="UP001596220">
    <property type="component" value="Unassembled WGS sequence"/>
</dbReference>
<sequence length="186" mass="20163">MGTTREPHPRERLLRTASRLFYAEGIHAVGVDRLVTEAAVTRATFYRHFPGKDDLVAAYLGATGAAIREAVAGAREGKPPREALHATMGVVGDATRAEDFRGCQFLNAAAEYPDPDHPVRAVIDDHRAWFLGVLRDLAADLGHPDPDHAARVLVLLRDGALGGGDLDDPTVVRETLRRAVEDFLPA</sequence>
<dbReference type="PANTHER" id="PTHR30055">
    <property type="entry name" value="HTH-TYPE TRANSCRIPTIONAL REGULATOR RUTR"/>
    <property type="match status" value="1"/>
</dbReference>
<evidence type="ECO:0000259" key="3">
    <source>
        <dbReference type="PROSITE" id="PS50977"/>
    </source>
</evidence>
<dbReference type="InterPro" id="IPR050109">
    <property type="entry name" value="HTH-type_TetR-like_transc_reg"/>
</dbReference>
<keyword evidence="1 2" id="KW-0238">DNA-binding</keyword>
<dbReference type="SUPFAM" id="SSF46689">
    <property type="entry name" value="Homeodomain-like"/>
    <property type="match status" value="1"/>
</dbReference>
<dbReference type="SUPFAM" id="SSF48498">
    <property type="entry name" value="Tetracyclin repressor-like, C-terminal domain"/>
    <property type="match status" value="1"/>
</dbReference>
<reference evidence="5" key="1">
    <citation type="journal article" date="2019" name="Int. J. Syst. Evol. Microbiol.">
        <title>The Global Catalogue of Microorganisms (GCM) 10K type strain sequencing project: providing services to taxonomists for standard genome sequencing and annotation.</title>
        <authorList>
            <consortium name="The Broad Institute Genomics Platform"/>
            <consortium name="The Broad Institute Genome Sequencing Center for Infectious Disease"/>
            <person name="Wu L."/>
            <person name="Ma J."/>
        </authorList>
    </citation>
    <scope>NUCLEOTIDE SEQUENCE [LARGE SCALE GENOMIC DNA]</scope>
    <source>
        <strain evidence="5">CGMCC 4.7246</strain>
    </source>
</reference>
<dbReference type="InterPro" id="IPR001647">
    <property type="entry name" value="HTH_TetR"/>
</dbReference>
<dbReference type="PROSITE" id="PS50977">
    <property type="entry name" value="HTH_TETR_2"/>
    <property type="match status" value="1"/>
</dbReference>
<dbReference type="PANTHER" id="PTHR30055:SF200">
    <property type="entry name" value="HTH-TYPE TRANSCRIPTIONAL REPRESSOR BDCR"/>
    <property type="match status" value="1"/>
</dbReference>
<comment type="caution">
    <text evidence="4">The sequence shown here is derived from an EMBL/GenBank/DDBJ whole genome shotgun (WGS) entry which is preliminary data.</text>
</comment>
<evidence type="ECO:0000313" key="4">
    <source>
        <dbReference type="EMBL" id="MFC6093430.1"/>
    </source>
</evidence>
<dbReference type="InterPro" id="IPR036271">
    <property type="entry name" value="Tet_transcr_reg_TetR-rel_C_sf"/>
</dbReference>
<evidence type="ECO:0000313" key="5">
    <source>
        <dbReference type="Proteomes" id="UP001596220"/>
    </source>
</evidence>
<accession>A0ABW1PCR9</accession>
<dbReference type="Gene3D" id="1.10.357.10">
    <property type="entry name" value="Tetracycline Repressor, domain 2"/>
    <property type="match status" value="1"/>
</dbReference>
<proteinExistence type="predicted"/>
<dbReference type="InterPro" id="IPR009057">
    <property type="entry name" value="Homeodomain-like_sf"/>
</dbReference>
<protein>
    <submittedName>
        <fullName evidence="4">TetR/AcrR family transcriptional regulator</fullName>
    </submittedName>
</protein>
<feature type="domain" description="HTH tetR-type" evidence="3">
    <location>
        <begin position="7"/>
        <end position="67"/>
    </location>
</feature>
<dbReference type="PRINTS" id="PR00455">
    <property type="entry name" value="HTHTETR"/>
</dbReference>